<evidence type="ECO:0000256" key="2">
    <source>
        <dbReference type="ARBA" id="ARBA00022801"/>
    </source>
</evidence>
<evidence type="ECO:0008006" key="5">
    <source>
        <dbReference type="Google" id="ProtNLM"/>
    </source>
</evidence>
<dbReference type="GO" id="GO:0016788">
    <property type="term" value="F:hydrolase activity, acting on ester bonds"/>
    <property type="evidence" value="ECO:0007669"/>
    <property type="project" value="TreeGrafter"/>
</dbReference>
<proteinExistence type="inferred from homology"/>
<protein>
    <recommendedName>
        <fullName evidence="5">Alpha/beta hydrolase</fullName>
    </recommendedName>
</protein>
<dbReference type="Proteomes" id="UP000030341">
    <property type="component" value="Chromosome 2"/>
</dbReference>
<evidence type="ECO:0000256" key="1">
    <source>
        <dbReference type="ARBA" id="ARBA00005622"/>
    </source>
</evidence>
<dbReference type="EMBL" id="CP009889">
    <property type="protein sequence ID" value="AIY67488.1"/>
    <property type="molecule type" value="Genomic_DNA"/>
</dbReference>
<dbReference type="Gene3D" id="3.40.50.1820">
    <property type="entry name" value="alpha/beta hydrolase"/>
    <property type="match status" value="1"/>
</dbReference>
<dbReference type="STRING" id="1348114.OM33_20945"/>
<dbReference type="InterPro" id="IPR029058">
    <property type="entry name" value="AB_hydrolase_fold"/>
</dbReference>
<dbReference type="InterPro" id="IPR052558">
    <property type="entry name" value="Siderophore_Hydrolase_D"/>
</dbReference>
<dbReference type="InterPro" id="IPR000801">
    <property type="entry name" value="Esterase-like"/>
</dbReference>
<dbReference type="AlphaFoldDB" id="A0A0A7ELR3"/>
<reference evidence="3 4" key="1">
    <citation type="submission" date="2014-11" db="EMBL/GenBank/DDBJ databases">
        <title>Complete Genome Sequence of Pseudoalteromonas sp. Strain OCN003 Isolated from Kaneohe Bay, Oahu, Hawaii.</title>
        <authorList>
            <person name="Beurmann S."/>
            <person name="Videau P."/>
            <person name="Ushijima B."/>
            <person name="Smith A.M."/>
            <person name="Aeby G.S."/>
            <person name="Callahan S.M."/>
            <person name="Belcaid M."/>
        </authorList>
    </citation>
    <scope>NUCLEOTIDE SEQUENCE [LARGE SCALE GENOMIC DNA]</scope>
    <source>
        <strain evidence="3 4">OCN003</strain>
    </source>
</reference>
<accession>A0A0A7ELR3</accession>
<dbReference type="PANTHER" id="PTHR40841">
    <property type="entry name" value="SIDEROPHORE TRIACETYLFUSARININE C ESTERASE"/>
    <property type="match status" value="1"/>
</dbReference>
<evidence type="ECO:0000313" key="4">
    <source>
        <dbReference type="Proteomes" id="UP000030341"/>
    </source>
</evidence>
<dbReference type="SUPFAM" id="SSF53474">
    <property type="entry name" value="alpha/beta-Hydrolases"/>
    <property type="match status" value="1"/>
</dbReference>
<dbReference type="PANTHER" id="PTHR40841:SF2">
    <property type="entry name" value="SIDEROPHORE-DEGRADING ESTERASE (EUROFUNG)"/>
    <property type="match status" value="1"/>
</dbReference>
<dbReference type="RefSeq" id="WP_040136521.1">
    <property type="nucleotide sequence ID" value="NZ_CP009889.1"/>
</dbReference>
<sequence>MKILKIAFTLVALAVLATPVVIYTRYINNYTSPYIDVVIDSQALGESRKVFIRLPDNHDAQKSYPLVIKTDGNFNLDRWAETVTKYDDAIVVAIPNQFWTDTRNRDLVPPFARKDVNIDARPANETAREIFGRADSFLAFIETELLPYLESRYKLSDDRALSGYSAGGSFVLYTMITQPSLFNAYFAFSPAAWYDDSVVVKEFKNNLFKLAGTPKFFYLSLGDQEPSIITGSFKGLIAALDENAPKNLVWAYQFTKEADHGSNPYKSIPTAVAEYSAFKQQL</sequence>
<gene>
    <name evidence="3" type="ORF">OM33_20945</name>
</gene>
<keyword evidence="2" id="KW-0378">Hydrolase</keyword>
<dbReference type="OrthoDB" id="9784036at2"/>
<dbReference type="HOGENOM" id="CLU_039834_0_1_6"/>
<name>A0A0A7ELR3_9GAMM</name>
<dbReference type="eggNOG" id="COG2382">
    <property type="taxonomic scope" value="Bacteria"/>
</dbReference>
<organism evidence="3 4">
    <name type="scientific">Pseudoalteromonas piratica</name>
    <dbReference type="NCBI Taxonomy" id="1348114"/>
    <lineage>
        <taxon>Bacteria</taxon>
        <taxon>Pseudomonadati</taxon>
        <taxon>Pseudomonadota</taxon>
        <taxon>Gammaproteobacteria</taxon>
        <taxon>Alteromonadales</taxon>
        <taxon>Pseudoalteromonadaceae</taxon>
        <taxon>Pseudoalteromonas</taxon>
    </lineage>
</organism>
<comment type="similarity">
    <text evidence="1">Belongs to the esterase D family.</text>
</comment>
<evidence type="ECO:0000313" key="3">
    <source>
        <dbReference type="EMBL" id="AIY67488.1"/>
    </source>
</evidence>
<keyword evidence="4" id="KW-1185">Reference proteome</keyword>
<dbReference type="KEGG" id="pseo:OM33_20945"/>
<dbReference type="Pfam" id="PF00756">
    <property type="entry name" value="Esterase"/>
    <property type="match status" value="1"/>
</dbReference>